<dbReference type="SUPFAM" id="SSF56349">
    <property type="entry name" value="DNA breaking-rejoining enzymes"/>
    <property type="match status" value="1"/>
</dbReference>
<feature type="non-terminal residue" evidence="2">
    <location>
        <position position="326"/>
    </location>
</feature>
<proteinExistence type="predicted"/>
<sequence length="326" mass="37028">FAHLRAKEHISTAYIDDSCLQSDTYTQCGSNVFETVKTLDSLWLTFNLEKSVLKPCQQIIFLGFIRLTVREFTKLIGKLVATEPGVVYATITELKEINEKCGEFDTYFTLPKSVFSWFDNIENSYKKVTREKPALVQFSDASQSGWSGYDETNNVKTGRQWSDIEGKLHTSIKSVPFYYYGVLELRGTHGNTRSNSTRNLDMTIKLVKYPSETFCIVRLLDKYVSRTAGLRMGDKLMISTQKPHKGFSRDTISRWVKTIMIRFGLENKYGPHSTRAASTSTAKRAGLDLGTIIKTAGWTNAHTFAYCYDKEILCQKTVQEAVLSNL</sequence>
<accession>A0ABY7DEN8</accession>
<dbReference type="Gene3D" id="1.10.443.10">
    <property type="entry name" value="Intergrase catalytic core"/>
    <property type="match status" value="1"/>
</dbReference>
<gene>
    <name evidence="2" type="ORF">MAR_007281</name>
</gene>
<reference evidence="2" key="1">
    <citation type="submission" date="2022-11" db="EMBL/GenBank/DDBJ databases">
        <title>Centuries of genome instability and evolution in soft-shell clam transmissible cancer (bioRxiv).</title>
        <authorList>
            <person name="Hart S.F.M."/>
            <person name="Yonemitsu M.A."/>
            <person name="Giersch R.M."/>
            <person name="Beal B.F."/>
            <person name="Arriagada G."/>
            <person name="Davis B.W."/>
            <person name="Ostrander E.A."/>
            <person name="Goff S.P."/>
            <person name="Metzger M.J."/>
        </authorList>
    </citation>
    <scope>NUCLEOTIDE SEQUENCE</scope>
    <source>
        <strain evidence="2">MELC-2E11</strain>
        <tissue evidence="2">Siphon/mantle</tissue>
    </source>
</reference>
<protein>
    <recommendedName>
        <fullName evidence="4">Tyr recombinase domain-containing protein</fullName>
    </recommendedName>
</protein>
<keyword evidence="3" id="KW-1185">Reference proteome</keyword>
<evidence type="ECO:0000256" key="1">
    <source>
        <dbReference type="ARBA" id="ARBA00023172"/>
    </source>
</evidence>
<keyword evidence="1" id="KW-0233">DNA recombination</keyword>
<name>A0ABY7DEN8_MYAAR</name>
<dbReference type="InterPro" id="IPR011010">
    <property type="entry name" value="DNA_brk_join_enz"/>
</dbReference>
<dbReference type="PANTHER" id="PTHR35617:SF3">
    <property type="entry name" value="CORE-BINDING (CB) DOMAIN-CONTAINING PROTEIN"/>
    <property type="match status" value="1"/>
</dbReference>
<evidence type="ECO:0008006" key="4">
    <source>
        <dbReference type="Google" id="ProtNLM"/>
    </source>
</evidence>
<dbReference type="InterPro" id="IPR013762">
    <property type="entry name" value="Integrase-like_cat_sf"/>
</dbReference>
<organism evidence="2 3">
    <name type="scientific">Mya arenaria</name>
    <name type="common">Soft-shell clam</name>
    <dbReference type="NCBI Taxonomy" id="6604"/>
    <lineage>
        <taxon>Eukaryota</taxon>
        <taxon>Metazoa</taxon>
        <taxon>Spiralia</taxon>
        <taxon>Lophotrochozoa</taxon>
        <taxon>Mollusca</taxon>
        <taxon>Bivalvia</taxon>
        <taxon>Autobranchia</taxon>
        <taxon>Heteroconchia</taxon>
        <taxon>Euheterodonta</taxon>
        <taxon>Imparidentia</taxon>
        <taxon>Neoheterodontei</taxon>
        <taxon>Myida</taxon>
        <taxon>Myoidea</taxon>
        <taxon>Myidae</taxon>
        <taxon>Mya</taxon>
    </lineage>
</organism>
<dbReference type="Proteomes" id="UP001164746">
    <property type="component" value="Chromosome 1"/>
</dbReference>
<evidence type="ECO:0000313" key="3">
    <source>
        <dbReference type="Proteomes" id="UP001164746"/>
    </source>
</evidence>
<dbReference type="EMBL" id="CP111012">
    <property type="protein sequence ID" value="WAQ94810.1"/>
    <property type="molecule type" value="Genomic_DNA"/>
</dbReference>
<evidence type="ECO:0000313" key="2">
    <source>
        <dbReference type="EMBL" id="WAQ94810.1"/>
    </source>
</evidence>
<dbReference type="PANTHER" id="PTHR35617">
    <property type="entry name" value="PHAGE_INTEGRASE DOMAIN-CONTAINING PROTEIN"/>
    <property type="match status" value="1"/>
</dbReference>